<dbReference type="Gramene" id="KVH97874">
    <property type="protein sequence ID" value="KVH97874"/>
    <property type="gene ID" value="Ccrd_000012"/>
</dbReference>
<evidence type="ECO:0000313" key="4">
    <source>
        <dbReference type="Proteomes" id="UP000243975"/>
    </source>
</evidence>
<feature type="region of interest" description="Disordered" evidence="1">
    <location>
        <begin position="230"/>
        <end position="328"/>
    </location>
</feature>
<evidence type="ECO:0000256" key="2">
    <source>
        <dbReference type="SAM" id="SignalP"/>
    </source>
</evidence>
<dbReference type="PANTHER" id="PTHR46995">
    <property type="entry name" value="OS09G0508200 PROTEIN"/>
    <property type="match status" value="1"/>
</dbReference>
<proteinExistence type="predicted"/>
<reference evidence="3 4" key="1">
    <citation type="journal article" date="2016" name="Sci. Rep.">
        <title>The genome sequence of the outbreeding globe artichoke constructed de novo incorporating a phase-aware low-pass sequencing strategy of F1 progeny.</title>
        <authorList>
            <person name="Scaglione D."/>
            <person name="Reyes-Chin-Wo S."/>
            <person name="Acquadro A."/>
            <person name="Froenicke L."/>
            <person name="Portis E."/>
            <person name="Beitel C."/>
            <person name="Tirone M."/>
            <person name="Mauro R."/>
            <person name="Lo Monaco A."/>
            <person name="Mauromicale G."/>
            <person name="Faccioli P."/>
            <person name="Cattivelli L."/>
            <person name="Rieseberg L."/>
            <person name="Michelmore R."/>
            <person name="Lanteri S."/>
        </authorList>
    </citation>
    <scope>NUCLEOTIDE SEQUENCE [LARGE SCALE GENOMIC DNA]</scope>
    <source>
        <strain evidence="3">2C</strain>
    </source>
</reference>
<protein>
    <submittedName>
        <fullName evidence="3">Pollen Ole e 1 allergen/extensin</fullName>
    </submittedName>
</protein>
<dbReference type="AlphaFoldDB" id="A0A103XVX8"/>
<organism evidence="3 4">
    <name type="scientific">Cynara cardunculus var. scolymus</name>
    <name type="common">Globe artichoke</name>
    <name type="synonym">Cynara scolymus</name>
    <dbReference type="NCBI Taxonomy" id="59895"/>
    <lineage>
        <taxon>Eukaryota</taxon>
        <taxon>Viridiplantae</taxon>
        <taxon>Streptophyta</taxon>
        <taxon>Embryophyta</taxon>
        <taxon>Tracheophyta</taxon>
        <taxon>Spermatophyta</taxon>
        <taxon>Magnoliopsida</taxon>
        <taxon>eudicotyledons</taxon>
        <taxon>Gunneridae</taxon>
        <taxon>Pentapetalae</taxon>
        <taxon>asterids</taxon>
        <taxon>campanulids</taxon>
        <taxon>Asterales</taxon>
        <taxon>Asteraceae</taxon>
        <taxon>Carduoideae</taxon>
        <taxon>Cardueae</taxon>
        <taxon>Carduinae</taxon>
        <taxon>Cynara</taxon>
    </lineage>
</organism>
<sequence>MDPKFLLLLLLILLVSVSASPVLASHVMVTGSVFCDVCYNNSFTKLSYFLPGVDVHVQCKFRVNAPTTKEQMVFSVNRTTDRYGVYRLDIPSVDGVDCVEAPATPIQSFCEATLIGNSSVPGCNVPGASATSKKITLKSRSTSNLCVYSLTALTYRPFNNNFTLCANHQEDLNYNSSKFFLPYFPWPQFPPLPPLPSLPPLPPLPSFPPFPSLPPLPQFPPLPSLPPFPPFQFPPPSPLPQPPSLPYPPPNFPPFSRPPAFNPGDPRTLIPNNPSSNPSPPPPFNPSDPRTWIPQNPFLVPPPPPGFDLRDPRTWIPTFPPSPQSHQP</sequence>
<dbReference type="Proteomes" id="UP000243975">
    <property type="component" value="Unassembled WGS sequence"/>
</dbReference>
<dbReference type="OMA" id="IDCAIRA"/>
<dbReference type="Pfam" id="PF01190">
    <property type="entry name" value="Pollen_Ole_e_1"/>
    <property type="match status" value="1"/>
</dbReference>
<accession>A0A103XVX8</accession>
<keyword evidence="2" id="KW-0732">Signal</keyword>
<name>A0A103XVX8_CYNCS</name>
<evidence type="ECO:0000256" key="1">
    <source>
        <dbReference type="SAM" id="MobiDB-lite"/>
    </source>
</evidence>
<feature type="compositionally biased region" description="Pro residues" evidence="1">
    <location>
        <begin position="318"/>
        <end position="328"/>
    </location>
</feature>
<dbReference type="PANTHER" id="PTHR46995:SF6">
    <property type="entry name" value="POLLEN OLE E 1 ALLERGEN AND EXTENSIN FAMILY PROTEIN"/>
    <property type="match status" value="1"/>
</dbReference>
<comment type="caution">
    <text evidence="3">The sequence shown here is derived from an EMBL/GenBank/DDBJ whole genome shotgun (WGS) entry which is preliminary data.</text>
</comment>
<evidence type="ECO:0000313" key="3">
    <source>
        <dbReference type="EMBL" id="KVH97874.1"/>
    </source>
</evidence>
<feature type="signal peptide" evidence="2">
    <location>
        <begin position="1"/>
        <end position="19"/>
    </location>
</feature>
<dbReference type="STRING" id="59895.A0A103XVX8"/>
<keyword evidence="4" id="KW-1185">Reference proteome</keyword>
<feature type="compositionally biased region" description="Pro residues" evidence="1">
    <location>
        <begin position="277"/>
        <end position="286"/>
    </location>
</feature>
<feature type="chain" id="PRO_5007119166" evidence="2">
    <location>
        <begin position="20"/>
        <end position="328"/>
    </location>
</feature>
<feature type="compositionally biased region" description="Pro residues" evidence="1">
    <location>
        <begin position="230"/>
        <end position="261"/>
    </location>
</feature>
<gene>
    <name evidence="3" type="ORF">Ccrd_000012</name>
</gene>
<dbReference type="EMBL" id="LEKV01003816">
    <property type="protein sequence ID" value="KVH97874.1"/>
    <property type="molecule type" value="Genomic_DNA"/>
</dbReference>